<proteinExistence type="predicted"/>
<comment type="caution">
    <text evidence="1">The sequence shown here is derived from an EMBL/GenBank/DDBJ whole genome shotgun (WGS) entry which is preliminary data.</text>
</comment>
<accession>A0A9D2KNJ0</accession>
<gene>
    <name evidence="1" type="ORF">IAA07_12715</name>
</gene>
<evidence type="ECO:0000313" key="2">
    <source>
        <dbReference type="Proteomes" id="UP000823900"/>
    </source>
</evidence>
<sequence>MAEITAENTIVYDDLPLTDFPAKEDSWARMSDISTSLIAAEAQYQALWDAGDLNGANALLESNEGLKNAIFNADKWNRIRDAIIALQRYYLNDVQAYIEETGKLAVGINDSPTEEEKPLSSYSVTKVDQLLSQITGTKAVTLTAAGWSGSAAPFTQSAAVSGVTSSDTPVIGLALGTGDSGSSKNIERSFSFIYTTVTGDGTITFYARKKPTVNIPLMVKGK</sequence>
<reference evidence="1" key="2">
    <citation type="submission" date="2021-04" db="EMBL/GenBank/DDBJ databases">
        <authorList>
            <person name="Gilroy R."/>
        </authorList>
    </citation>
    <scope>NUCLEOTIDE SEQUENCE</scope>
    <source>
        <strain evidence="1">CHK178-16964</strain>
    </source>
</reference>
<dbReference type="Proteomes" id="UP000823900">
    <property type="component" value="Unassembled WGS sequence"/>
</dbReference>
<name>A0A9D2KNJ0_9FIRM</name>
<dbReference type="AlphaFoldDB" id="A0A9D2KNJ0"/>
<organism evidence="1 2">
    <name type="scientific">Candidatus Lachnoclostridium stercoravium</name>
    <dbReference type="NCBI Taxonomy" id="2838633"/>
    <lineage>
        <taxon>Bacteria</taxon>
        <taxon>Bacillati</taxon>
        <taxon>Bacillota</taxon>
        <taxon>Clostridia</taxon>
        <taxon>Lachnospirales</taxon>
        <taxon>Lachnospiraceae</taxon>
    </lineage>
</organism>
<dbReference type="EMBL" id="DWZA01000104">
    <property type="protein sequence ID" value="HJA72412.1"/>
    <property type="molecule type" value="Genomic_DNA"/>
</dbReference>
<reference evidence="1" key="1">
    <citation type="journal article" date="2021" name="PeerJ">
        <title>Extensive microbial diversity within the chicken gut microbiome revealed by metagenomics and culture.</title>
        <authorList>
            <person name="Gilroy R."/>
            <person name="Ravi A."/>
            <person name="Getino M."/>
            <person name="Pursley I."/>
            <person name="Horton D.L."/>
            <person name="Alikhan N.F."/>
            <person name="Baker D."/>
            <person name="Gharbi K."/>
            <person name="Hall N."/>
            <person name="Watson M."/>
            <person name="Adriaenssens E.M."/>
            <person name="Foster-Nyarko E."/>
            <person name="Jarju S."/>
            <person name="Secka A."/>
            <person name="Antonio M."/>
            <person name="Oren A."/>
            <person name="Chaudhuri R.R."/>
            <person name="La Ragione R."/>
            <person name="Hildebrand F."/>
            <person name="Pallen M.J."/>
        </authorList>
    </citation>
    <scope>NUCLEOTIDE SEQUENCE</scope>
    <source>
        <strain evidence="1">CHK178-16964</strain>
    </source>
</reference>
<evidence type="ECO:0000313" key="1">
    <source>
        <dbReference type="EMBL" id="HJA72412.1"/>
    </source>
</evidence>
<protein>
    <submittedName>
        <fullName evidence="1">Uncharacterized protein</fullName>
    </submittedName>
</protein>